<dbReference type="InterPro" id="IPR042197">
    <property type="entry name" value="Apaf_helical"/>
</dbReference>
<accession>A0A9Q1QJ57</accession>
<dbReference type="InterPro" id="IPR044974">
    <property type="entry name" value="Disease_R_plants"/>
</dbReference>
<keyword evidence="2" id="KW-1185">Reference proteome</keyword>
<proteinExistence type="predicted"/>
<dbReference type="OrthoDB" id="37484at2759"/>
<dbReference type="InterPro" id="IPR027417">
    <property type="entry name" value="P-loop_NTPase"/>
</dbReference>
<dbReference type="Gene3D" id="1.10.8.430">
    <property type="entry name" value="Helical domain of apoptotic protease-activating factors"/>
    <property type="match status" value="1"/>
</dbReference>
<dbReference type="GO" id="GO:0043531">
    <property type="term" value="F:ADP binding"/>
    <property type="evidence" value="ECO:0007669"/>
    <property type="project" value="InterPro"/>
</dbReference>
<protein>
    <recommendedName>
        <fullName evidence="3">NB-ARC domain-containing protein</fullName>
    </recommendedName>
</protein>
<evidence type="ECO:0000313" key="1">
    <source>
        <dbReference type="EMBL" id="KAJ8442125.1"/>
    </source>
</evidence>
<organism evidence="1 2">
    <name type="scientific">Carnegiea gigantea</name>
    <dbReference type="NCBI Taxonomy" id="171969"/>
    <lineage>
        <taxon>Eukaryota</taxon>
        <taxon>Viridiplantae</taxon>
        <taxon>Streptophyta</taxon>
        <taxon>Embryophyta</taxon>
        <taxon>Tracheophyta</taxon>
        <taxon>Spermatophyta</taxon>
        <taxon>Magnoliopsida</taxon>
        <taxon>eudicotyledons</taxon>
        <taxon>Gunneridae</taxon>
        <taxon>Pentapetalae</taxon>
        <taxon>Caryophyllales</taxon>
        <taxon>Cactineae</taxon>
        <taxon>Cactaceae</taxon>
        <taxon>Cactoideae</taxon>
        <taxon>Echinocereeae</taxon>
        <taxon>Carnegiea</taxon>
    </lineage>
</organism>
<evidence type="ECO:0000313" key="2">
    <source>
        <dbReference type="Proteomes" id="UP001153076"/>
    </source>
</evidence>
<dbReference type="EMBL" id="JAKOGI010000147">
    <property type="protein sequence ID" value="KAJ8442125.1"/>
    <property type="molecule type" value="Genomic_DNA"/>
</dbReference>
<dbReference type="SUPFAM" id="SSF52540">
    <property type="entry name" value="P-loop containing nucleoside triphosphate hydrolases"/>
    <property type="match status" value="1"/>
</dbReference>
<dbReference type="Proteomes" id="UP001153076">
    <property type="component" value="Unassembled WGS sequence"/>
</dbReference>
<dbReference type="GO" id="GO:0098542">
    <property type="term" value="P:defense response to other organism"/>
    <property type="evidence" value="ECO:0007669"/>
    <property type="project" value="TreeGrafter"/>
</dbReference>
<gene>
    <name evidence="1" type="ORF">Cgig2_007963</name>
</gene>
<sequence>MASKVFLEKIAMKSYLPVLDGICNGDPNQSLRAKWELRKLTESGGHRNKVLITTLDKSVAITVGCDDPYPLENLNRTEQTVAFTREHQPELEDIGKQIAEMCSRVPLVIRTLSGTLRDDKRTVEEWRNFRDEELPTFSRHEKDIKQSLKHSYDQLNPRLKLCFASCYLFLKGYQLDKRELICIWIIWF</sequence>
<comment type="caution">
    <text evidence="1">The sequence shown here is derived from an EMBL/GenBank/DDBJ whole genome shotgun (WGS) entry which is preliminary data.</text>
</comment>
<dbReference type="AlphaFoldDB" id="A0A9Q1QJ57"/>
<reference evidence="1" key="1">
    <citation type="submission" date="2022-04" db="EMBL/GenBank/DDBJ databases">
        <title>Carnegiea gigantea Genome sequencing and assembly v2.</title>
        <authorList>
            <person name="Copetti D."/>
            <person name="Sanderson M.J."/>
            <person name="Burquez A."/>
            <person name="Wojciechowski M.F."/>
        </authorList>
    </citation>
    <scope>NUCLEOTIDE SEQUENCE</scope>
    <source>
        <strain evidence="1">SGP5-SGP5p</strain>
        <tissue evidence="1">Aerial part</tissue>
    </source>
</reference>
<name>A0A9Q1QJ57_9CARY</name>
<dbReference type="PANTHER" id="PTHR23155:SF1211">
    <property type="entry name" value="OS09G0313500 PROTEIN"/>
    <property type="match status" value="1"/>
</dbReference>
<evidence type="ECO:0008006" key="3">
    <source>
        <dbReference type="Google" id="ProtNLM"/>
    </source>
</evidence>
<dbReference type="PANTHER" id="PTHR23155">
    <property type="entry name" value="DISEASE RESISTANCE PROTEIN RP"/>
    <property type="match status" value="1"/>
</dbReference>